<keyword evidence="2" id="KW-1185">Reference proteome</keyword>
<proteinExistence type="predicted"/>
<accession>A0ABV5J5E5</accession>
<evidence type="ECO:0000313" key="2">
    <source>
        <dbReference type="Proteomes" id="UP001589654"/>
    </source>
</evidence>
<reference evidence="1 2" key="1">
    <citation type="submission" date="2024-09" db="EMBL/GenBank/DDBJ databases">
        <authorList>
            <person name="Sun Q."/>
            <person name="Mori K."/>
        </authorList>
    </citation>
    <scope>NUCLEOTIDE SEQUENCE [LARGE SCALE GENOMIC DNA]</scope>
    <source>
        <strain evidence="1 2">CECT 7682</strain>
    </source>
</reference>
<dbReference type="RefSeq" id="WP_290249450.1">
    <property type="nucleotide sequence ID" value="NZ_JAUFQT010000002.1"/>
</dbReference>
<name>A0ABV5J5E5_9BACT</name>
<evidence type="ECO:0000313" key="1">
    <source>
        <dbReference type="EMBL" id="MFB9212044.1"/>
    </source>
</evidence>
<organism evidence="1 2">
    <name type="scientific">Echinicola jeungdonensis</name>
    <dbReference type="NCBI Taxonomy" id="709343"/>
    <lineage>
        <taxon>Bacteria</taxon>
        <taxon>Pseudomonadati</taxon>
        <taxon>Bacteroidota</taxon>
        <taxon>Cytophagia</taxon>
        <taxon>Cytophagales</taxon>
        <taxon>Cyclobacteriaceae</taxon>
        <taxon>Echinicola</taxon>
    </lineage>
</organism>
<dbReference type="EMBL" id="JBHMEW010000057">
    <property type="protein sequence ID" value="MFB9212044.1"/>
    <property type="molecule type" value="Genomic_DNA"/>
</dbReference>
<sequence length="174" mass="20353">MAESIDQLIQNMCNKADEDAFLYADKLSQIGTKEVLEKLIEILKGEDIEDAYLAVRALSQMENNQEALEPLMEIIHSPANKDKNGIFVQYLEGFDLSQKFVDILRLYLFGNFKTSFLAKNYLDYTEFDITPRVIRKAEKHWKHFQHNCNHDHTYEIKKQEVESILGDLKAMFEE</sequence>
<dbReference type="Proteomes" id="UP001589654">
    <property type="component" value="Unassembled WGS sequence"/>
</dbReference>
<dbReference type="Gene3D" id="1.25.10.10">
    <property type="entry name" value="Leucine-rich Repeat Variant"/>
    <property type="match status" value="1"/>
</dbReference>
<protein>
    <submittedName>
        <fullName evidence="1">HEAT repeat domain-containing protein</fullName>
    </submittedName>
</protein>
<gene>
    <name evidence="1" type="ORF">ACFFUR_09505</name>
</gene>
<dbReference type="InterPro" id="IPR011989">
    <property type="entry name" value="ARM-like"/>
</dbReference>
<comment type="caution">
    <text evidence="1">The sequence shown here is derived from an EMBL/GenBank/DDBJ whole genome shotgun (WGS) entry which is preliminary data.</text>
</comment>